<gene>
    <name evidence="4" type="ORF">US28_C0008G0019</name>
</gene>
<comment type="caution">
    <text evidence="4">The sequence shown here is derived from an EMBL/GenBank/DDBJ whole genome shotgun (WGS) entry which is preliminary data.</text>
</comment>
<keyword evidence="2" id="KW-0418">Kinase</keyword>
<evidence type="ECO:0000256" key="2">
    <source>
        <dbReference type="ARBA" id="ARBA00022777"/>
    </source>
</evidence>
<dbReference type="Gene3D" id="3.40.1190.20">
    <property type="match status" value="1"/>
</dbReference>
<dbReference type="EMBL" id="LBSJ01000008">
    <property type="protein sequence ID" value="KKQ15887.1"/>
    <property type="molecule type" value="Genomic_DNA"/>
</dbReference>
<dbReference type="AlphaFoldDB" id="A0A0G0FD66"/>
<evidence type="ECO:0000256" key="1">
    <source>
        <dbReference type="ARBA" id="ARBA00022679"/>
    </source>
</evidence>
<reference evidence="4 5" key="1">
    <citation type="journal article" date="2015" name="Nature">
        <title>rRNA introns, odd ribosomes, and small enigmatic genomes across a large radiation of phyla.</title>
        <authorList>
            <person name="Brown C.T."/>
            <person name="Hug L.A."/>
            <person name="Thomas B.C."/>
            <person name="Sharon I."/>
            <person name="Castelle C.J."/>
            <person name="Singh A."/>
            <person name="Wilkins M.J."/>
            <person name="Williams K.H."/>
            <person name="Banfield J.F."/>
        </authorList>
    </citation>
    <scope>NUCLEOTIDE SEQUENCE [LARGE SCALE GENOMIC DNA]</scope>
</reference>
<dbReference type="PANTHER" id="PTHR10584:SF166">
    <property type="entry name" value="RIBOKINASE"/>
    <property type="match status" value="1"/>
</dbReference>
<organism evidence="4 5">
    <name type="scientific">Candidatus Daviesbacteria bacterium GW2011_GWA1_36_8</name>
    <dbReference type="NCBI Taxonomy" id="1618417"/>
    <lineage>
        <taxon>Bacteria</taxon>
        <taxon>Candidatus Daviesiibacteriota</taxon>
    </lineage>
</organism>
<evidence type="ECO:0000313" key="4">
    <source>
        <dbReference type="EMBL" id="KKQ15887.1"/>
    </source>
</evidence>
<dbReference type="GO" id="GO:0016301">
    <property type="term" value="F:kinase activity"/>
    <property type="evidence" value="ECO:0007669"/>
    <property type="project" value="UniProtKB-KW"/>
</dbReference>
<accession>A0A0G0FD66</accession>
<evidence type="ECO:0000259" key="3">
    <source>
        <dbReference type="Pfam" id="PF00294"/>
    </source>
</evidence>
<dbReference type="PANTHER" id="PTHR10584">
    <property type="entry name" value="SUGAR KINASE"/>
    <property type="match status" value="1"/>
</dbReference>
<dbReference type="GO" id="GO:0005829">
    <property type="term" value="C:cytosol"/>
    <property type="evidence" value="ECO:0007669"/>
    <property type="project" value="TreeGrafter"/>
</dbReference>
<protein>
    <recommendedName>
        <fullName evidence="3">Carbohydrate kinase PfkB domain-containing protein</fullName>
    </recommendedName>
</protein>
<keyword evidence="1" id="KW-0808">Transferase</keyword>
<proteinExistence type="predicted"/>
<evidence type="ECO:0000313" key="5">
    <source>
        <dbReference type="Proteomes" id="UP000034448"/>
    </source>
</evidence>
<dbReference type="InterPro" id="IPR011611">
    <property type="entry name" value="PfkB_dom"/>
</dbReference>
<dbReference type="Pfam" id="PF00294">
    <property type="entry name" value="PfkB"/>
    <property type="match status" value="1"/>
</dbReference>
<dbReference type="SUPFAM" id="SSF53613">
    <property type="entry name" value="Ribokinase-like"/>
    <property type="match status" value="1"/>
</dbReference>
<sequence>MAFDLITIGDTVIDTFVPLKDAQVTDISGTPHLSLPFGYKIPVDDPISFVGGNASNNAVGASRLGLKTAIYTNVGKKDIDASDERIIAKLKKEGVNTRFVIHDPDLPTNHNIILNYKGERTILVHHHHWKFNLPDLDLTKWVYLTSLAPNFVDTNLIDQILNYLERTKAKLAYQPGTFQISLGAKKNGQLLSRTQFLIMNLEEAKKFLGYKDDEKIEIKKLLKKLADLGPKNVVITDGKNGSFCFDGENYYKLDVFPAELVQKTGAGDAFATATLAGLFYGNPLSEAIRWGTSNSASVISAMGPQEGLLTLNKLKESLNKNPKIVAKKI</sequence>
<dbReference type="InterPro" id="IPR029056">
    <property type="entry name" value="Ribokinase-like"/>
</dbReference>
<dbReference type="Proteomes" id="UP000034448">
    <property type="component" value="Unassembled WGS sequence"/>
</dbReference>
<name>A0A0G0FD66_9BACT</name>
<feature type="domain" description="Carbohydrate kinase PfkB" evidence="3">
    <location>
        <begin position="48"/>
        <end position="308"/>
    </location>
</feature>